<feature type="compositionally biased region" description="Acidic residues" evidence="1">
    <location>
        <begin position="477"/>
        <end position="487"/>
    </location>
</feature>
<feature type="compositionally biased region" description="Acidic residues" evidence="1">
    <location>
        <begin position="155"/>
        <end position="166"/>
    </location>
</feature>
<feature type="region of interest" description="Disordered" evidence="1">
    <location>
        <begin position="142"/>
        <end position="167"/>
    </location>
</feature>
<feature type="region of interest" description="Disordered" evidence="1">
    <location>
        <begin position="1"/>
        <end position="121"/>
    </location>
</feature>
<protein>
    <submittedName>
        <fullName evidence="2">Uncharacterized protein</fullName>
    </submittedName>
</protein>
<reference evidence="2 3" key="1">
    <citation type="submission" date="2018-06" db="EMBL/GenBank/DDBJ databases">
        <title>Whole genome sequencing of Candida tropicalis (genome annotated by CSBL at Korea University).</title>
        <authorList>
            <person name="Ahn J."/>
        </authorList>
    </citation>
    <scope>NUCLEOTIDE SEQUENCE [LARGE SCALE GENOMIC DNA]</scope>
    <source>
        <strain evidence="2 3">ATCC 20962</strain>
    </source>
</reference>
<feature type="compositionally biased region" description="Polar residues" evidence="1">
    <location>
        <begin position="657"/>
        <end position="674"/>
    </location>
</feature>
<keyword evidence="3" id="KW-1185">Reference proteome</keyword>
<sequence length="867" mass="94441">MFRSFLGFFKPSLDEAQSRSNDNQEHRHATTSLLEEPDQPGPGSEPEDNDNVSSVGSPLISSDDIIGDMQQLDVSSDSSLSEDEYGEGEPNVLQERDNQEVQVELENEEAPNVSDEDAEIQQNGGLVVEVVDLTGDLLDLLEEDVGHVQPNNTGPEEDEQATDDNLNEIPLPELTLIDSADASQHSSLEDAEDFLRDTVMRSYEELSSSLAGDDMGSLDEADITQEPIQVAVSEPRVLEEFSSSDDEVVPEMETSSEPEVPLTAEEQAQISFRNSVMRSYEELSSSLREDNIVDLDEASISQQVEQLPLEVPKQGSLEEMSSSSEEVVSERDEPESIPEAIPSPPPEPLEDDLPSQEEVPSDPELLSQDLEVSTDGQVLLPVEVQPSDHESISDGISEEEAQVFSDHIPSDDEIDADTTSSPTQQPQTLNEAPIGGTEQAPQSLENSEELPQQPQQEEVQGVTSNVSRKRTHTEVGSGDESESEPELEGERNENHEVPDFGQPIEDTEPTTEIQEAPQLQPDHSHEPATATDLPSLSTTTSQSTPGSLREDADSLSPGNGSRQRTDLLESPANILEARDRDDEAGSSPENPSRVSLSQSQESELDTAAAQIQAVGAVTEERSELANDNHDVPNGGNQTPTIPVEGDDLPDFDDDISVQDNGEASGEFTTPTAQSVPEKRVLEGDDSLPIERSSKRRKLDDHDPANDSQVDLETPHDRPHNDSQVAEASKGTDLCSEAETSRLLPPPVMDSRSDATIRPLTENLSGPIAPEETEDTQLAHIAETTTASVEVVNEGTVNGIDKPDNAQRLDSIGIICTKPSRGQFPKVLLVMYLQIIDPTIRILIILRTISQVIFKAARNRQKLLEILL</sequence>
<proteinExistence type="predicted"/>
<feature type="compositionally biased region" description="Low complexity" evidence="1">
    <location>
        <begin position="418"/>
        <end position="428"/>
    </location>
</feature>
<accession>A0A367XYP8</accession>
<evidence type="ECO:0000256" key="1">
    <source>
        <dbReference type="SAM" id="MobiDB-lite"/>
    </source>
</evidence>
<dbReference type="Proteomes" id="UP000253472">
    <property type="component" value="Unassembled WGS sequence"/>
</dbReference>
<organism evidence="2 3">
    <name type="scientific">Candida viswanathii</name>
    <dbReference type="NCBI Taxonomy" id="5486"/>
    <lineage>
        <taxon>Eukaryota</taxon>
        <taxon>Fungi</taxon>
        <taxon>Dikarya</taxon>
        <taxon>Ascomycota</taxon>
        <taxon>Saccharomycotina</taxon>
        <taxon>Pichiomycetes</taxon>
        <taxon>Debaryomycetaceae</taxon>
        <taxon>Candida/Lodderomyces clade</taxon>
        <taxon>Candida</taxon>
    </lineage>
</organism>
<comment type="caution">
    <text evidence="2">The sequence shown here is derived from an EMBL/GenBank/DDBJ whole genome shotgun (WGS) entry which is preliminary data.</text>
</comment>
<feature type="compositionally biased region" description="Acidic residues" evidence="1">
    <location>
        <begin position="644"/>
        <end position="656"/>
    </location>
</feature>
<feature type="compositionally biased region" description="Low complexity" evidence="1">
    <location>
        <begin position="317"/>
        <end position="326"/>
    </location>
</feature>
<feature type="compositionally biased region" description="Low complexity" evidence="1">
    <location>
        <begin position="449"/>
        <end position="460"/>
    </location>
</feature>
<feature type="compositionally biased region" description="Basic and acidic residues" evidence="1">
    <location>
        <begin position="618"/>
        <end position="630"/>
    </location>
</feature>
<feature type="compositionally biased region" description="Polar residues" evidence="1">
    <location>
        <begin position="587"/>
        <end position="601"/>
    </location>
</feature>
<feature type="compositionally biased region" description="Acidic residues" evidence="1">
    <location>
        <begin position="348"/>
        <end position="361"/>
    </location>
</feature>
<feature type="region of interest" description="Disordered" evidence="1">
    <location>
        <begin position="302"/>
        <end position="752"/>
    </location>
</feature>
<name>A0A367XYP8_9ASCO</name>
<feature type="region of interest" description="Disordered" evidence="1">
    <location>
        <begin position="207"/>
        <end position="263"/>
    </location>
</feature>
<feature type="compositionally biased region" description="Low complexity" evidence="1">
    <location>
        <begin position="531"/>
        <end position="547"/>
    </location>
</feature>
<evidence type="ECO:0000313" key="3">
    <source>
        <dbReference type="Proteomes" id="UP000253472"/>
    </source>
</evidence>
<feature type="compositionally biased region" description="Basic and acidic residues" evidence="1">
    <location>
        <begin position="488"/>
        <end position="498"/>
    </location>
</feature>
<feature type="compositionally biased region" description="Basic and acidic residues" evidence="1">
    <location>
        <begin position="12"/>
        <end position="28"/>
    </location>
</feature>
<dbReference type="AlphaFoldDB" id="A0A367XYP8"/>
<feature type="compositionally biased region" description="Acidic residues" evidence="1">
    <location>
        <begin position="103"/>
        <end position="119"/>
    </location>
</feature>
<dbReference type="EMBL" id="QLNQ01000027">
    <property type="protein sequence ID" value="RCK58747.1"/>
    <property type="molecule type" value="Genomic_DNA"/>
</dbReference>
<feature type="compositionally biased region" description="Polar residues" evidence="1">
    <location>
        <begin position="51"/>
        <end position="60"/>
    </location>
</feature>
<feature type="compositionally biased region" description="Acidic residues" evidence="1">
    <location>
        <begin position="242"/>
        <end position="256"/>
    </location>
</feature>
<evidence type="ECO:0000313" key="2">
    <source>
        <dbReference type="EMBL" id="RCK58747.1"/>
    </source>
</evidence>
<gene>
    <name evidence="2" type="ORF">Cantr_07220</name>
</gene>